<name>A0ABY8F320_9HYPH</name>
<dbReference type="Proteomes" id="UP001209803">
    <property type="component" value="Chromosome"/>
</dbReference>
<evidence type="ECO:0000256" key="2">
    <source>
        <dbReference type="ARBA" id="ARBA00023015"/>
    </source>
</evidence>
<proteinExistence type="inferred from homology"/>
<keyword evidence="7" id="KW-1185">Reference proteome</keyword>
<keyword evidence="3" id="KW-0238">DNA-binding</keyword>
<evidence type="ECO:0000256" key="1">
    <source>
        <dbReference type="ARBA" id="ARBA00009437"/>
    </source>
</evidence>
<dbReference type="PRINTS" id="PR00039">
    <property type="entry name" value="HTHLYSR"/>
</dbReference>
<dbReference type="Pfam" id="PF03466">
    <property type="entry name" value="LysR_substrate"/>
    <property type="match status" value="1"/>
</dbReference>
<evidence type="ECO:0000256" key="4">
    <source>
        <dbReference type="ARBA" id="ARBA00023163"/>
    </source>
</evidence>
<reference evidence="6 7" key="1">
    <citation type="submission" date="2023-03" db="EMBL/GenBank/DDBJ databases">
        <title>Roseibium porphyridii sp. nov. and Roseibium rhodosorbium sp. nov. isolated from marine algae, Porphyridium cruentum and Rhodosorus marinus, respectively.</title>
        <authorList>
            <person name="Lee M.W."/>
            <person name="Choi B.J."/>
            <person name="Lee J.K."/>
            <person name="Choi D.G."/>
            <person name="Baek J.H."/>
            <person name="Bayburt H."/>
            <person name="Kim J.M."/>
            <person name="Han D.M."/>
            <person name="Kim K.H."/>
            <person name="Jeon C.O."/>
        </authorList>
    </citation>
    <scope>NUCLEOTIDE SEQUENCE [LARGE SCALE GENOMIC DNA]</scope>
    <source>
        <strain evidence="6 7">KMA01</strain>
    </source>
</reference>
<protein>
    <submittedName>
        <fullName evidence="6">LysR substrate-binding domain-containing protein</fullName>
    </submittedName>
</protein>
<dbReference type="InterPro" id="IPR036390">
    <property type="entry name" value="WH_DNA-bd_sf"/>
</dbReference>
<gene>
    <name evidence="6" type="ORF">K1718_19910</name>
</gene>
<dbReference type="RefSeq" id="WP_265681093.1">
    <property type="nucleotide sequence ID" value="NZ_CP120863.1"/>
</dbReference>
<dbReference type="CDD" id="cd08422">
    <property type="entry name" value="PBP2_CrgA_like"/>
    <property type="match status" value="1"/>
</dbReference>
<dbReference type="InterPro" id="IPR005119">
    <property type="entry name" value="LysR_subst-bd"/>
</dbReference>
<dbReference type="InterPro" id="IPR058163">
    <property type="entry name" value="LysR-type_TF_proteobact-type"/>
</dbReference>
<accession>A0ABY8F320</accession>
<evidence type="ECO:0000259" key="5">
    <source>
        <dbReference type="PROSITE" id="PS50931"/>
    </source>
</evidence>
<dbReference type="SUPFAM" id="SSF46785">
    <property type="entry name" value="Winged helix' DNA-binding domain"/>
    <property type="match status" value="1"/>
</dbReference>
<dbReference type="Gene3D" id="3.40.190.290">
    <property type="match status" value="1"/>
</dbReference>
<dbReference type="Pfam" id="PF00126">
    <property type="entry name" value="HTH_1"/>
    <property type="match status" value="1"/>
</dbReference>
<keyword evidence="4" id="KW-0804">Transcription</keyword>
<dbReference type="PROSITE" id="PS50931">
    <property type="entry name" value="HTH_LYSR"/>
    <property type="match status" value="1"/>
</dbReference>
<keyword evidence="2" id="KW-0805">Transcription regulation</keyword>
<sequence length="304" mass="33103">MMLSVLPQTFVTVVETGSITRAAEDMNLAKSAVSQNLKRLETQLDVKLAVRTTRRLSLTPAGKRYYQKCKELIALSRLAQTEMEAFGARPSGPITITAPHALIATVIAPAIALVRRQFPHLTPQVIADDKRLDLVAEGIDVSLTVGDLPDSSLKARRVGALRDVLCVAPELLDAAPSADDPAFMEWAQSLPYIAHVREPENLEHILQSQEGGNPIRLCFKTSFRSNTVEAIAALAREGLGVALLPDIGVVEDLRAKRLVPLFSKHTLEPTPVYALHAYEKLQPGSVRATIKAIETILASAVAWR</sequence>
<evidence type="ECO:0000256" key="3">
    <source>
        <dbReference type="ARBA" id="ARBA00023125"/>
    </source>
</evidence>
<feature type="domain" description="HTH lysR-type" evidence="5">
    <location>
        <begin position="1"/>
        <end position="59"/>
    </location>
</feature>
<evidence type="ECO:0000313" key="6">
    <source>
        <dbReference type="EMBL" id="WFE88412.1"/>
    </source>
</evidence>
<dbReference type="SUPFAM" id="SSF53850">
    <property type="entry name" value="Periplasmic binding protein-like II"/>
    <property type="match status" value="1"/>
</dbReference>
<dbReference type="EMBL" id="CP120863">
    <property type="protein sequence ID" value="WFE88412.1"/>
    <property type="molecule type" value="Genomic_DNA"/>
</dbReference>
<dbReference type="InterPro" id="IPR000847">
    <property type="entry name" value="LysR_HTH_N"/>
</dbReference>
<evidence type="ECO:0000313" key="7">
    <source>
        <dbReference type="Proteomes" id="UP001209803"/>
    </source>
</evidence>
<organism evidence="6 7">
    <name type="scientific">Roseibium porphyridii</name>
    <dbReference type="NCBI Taxonomy" id="2866279"/>
    <lineage>
        <taxon>Bacteria</taxon>
        <taxon>Pseudomonadati</taxon>
        <taxon>Pseudomonadota</taxon>
        <taxon>Alphaproteobacteria</taxon>
        <taxon>Hyphomicrobiales</taxon>
        <taxon>Stappiaceae</taxon>
        <taxon>Roseibium</taxon>
    </lineage>
</organism>
<comment type="similarity">
    <text evidence="1">Belongs to the LysR transcriptional regulatory family.</text>
</comment>
<dbReference type="InterPro" id="IPR036388">
    <property type="entry name" value="WH-like_DNA-bd_sf"/>
</dbReference>
<dbReference type="Gene3D" id="1.10.10.10">
    <property type="entry name" value="Winged helix-like DNA-binding domain superfamily/Winged helix DNA-binding domain"/>
    <property type="match status" value="1"/>
</dbReference>
<dbReference type="PANTHER" id="PTHR30537:SF30">
    <property type="entry name" value="TRANSCRIPTIONAL REGULATOR-RELATED"/>
    <property type="match status" value="1"/>
</dbReference>
<dbReference type="PANTHER" id="PTHR30537">
    <property type="entry name" value="HTH-TYPE TRANSCRIPTIONAL REGULATOR"/>
    <property type="match status" value="1"/>
</dbReference>